<keyword evidence="1" id="KW-0813">Transport</keyword>
<evidence type="ECO:0000256" key="1">
    <source>
        <dbReference type="ARBA" id="ARBA00022448"/>
    </source>
</evidence>
<organism evidence="4 5">
    <name type="scientific">Candidatus Phycosocius bacilliformis</name>
    <dbReference type="NCBI Taxonomy" id="1445552"/>
    <lineage>
        <taxon>Bacteria</taxon>
        <taxon>Pseudomonadati</taxon>
        <taxon>Pseudomonadota</taxon>
        <taxon>Alphaproteobacteria</taxon>
        <taxon>Caulobacterales</taxon>
        <taxon>Caulobacterales incertae sedis</taxon>
        <taxon>Candidatus Phycosocius</taxon>
    </lineage>
</organism>
<dbReference type="InterPro" id="IPR051472">
    <property type="entry name" value="T3SS_Stator/FliH"/>
</dbReference>
<feature type="region of interest" description="Disordered" evidence="3">
    <location>
        <begin position="1"/>
        <end position="29"/>
    </location>
</feature>
<accession>A0A2P2EC64</accession>
<keyword evidence="2" id="KW-0653">Protein transport</keyword>
<evidence type="ECO:0000256" key="3">
    <source>
        <dbReference type="SAM" id="MobiDB-lite"/>
    </source>
</evidence>
<dbReference type="OrthoDB" id="7173054at2"/>
<comment type="caution">
    <text evidence="4">The sequence shown here is derived from an EMBL/GenBank/DDBJ whole genome shotgun (WGS) entry which is preliminary data.</text>
</comment>
<dbReference type="Proteomes" id="UP000245086">
    <property type="component" value="Unassembled WGS sequence"/>
</dbReference>
<reference evidence="4 5" key="1">
    <citation type="journal article" date="2018" name="Genome Announc.">
        <title>Draft Genome Sequence of "Candidatus Phycosocius bacilliformis," an Alphaproteobacterial Ectosymbiont of the Hydrocarbon-Producing Green Alga Botryococcus braunii.</title>
        <authorList>
            <person name="Tanabe Y."/>
            <person name="Yamaguchi H."/>
            <person name="Watanabe M.M."/>
        </authorList>
    </citation>
    <scope>NUCLEOTIDE SEQUENCE [LARGE SCALE GENOMIC DNA]</scope>
    <source>
        <strain evidence="4 5">BOTRYCO-2</strain>
    </source>
</reference>
<dbReference type="PANTHER" id="PTHR34982:SF1">
    <property type="entry name" value="FLAGELLAR ASSEMBLY PROTEIN FLIH"/>
    <property type="match status" value="1"/>
</dbReference>
<dbReference type="EMBL" id="BFBR01000007">
    <property type="protein sequence ID" value="GBF58624.1"/>
    <property type="molecule type" value="Genomic_DNA"/>
</dbReference>
<dbReference type="RefSeq" id="WP_108985488.1">
    <property type="nucleotide sequence ID" value="NZ_BFBR01000007.1"/>
</dbReference>
<dbReference type="PANTHER" id="PTHR34982">
    <property type="entry name" value="YOP PROTEINS TRANSLOCATION PROTEIN L"/>
    <property type="match status" value="1"/>
</dbReference>
<evidence type="ECO:0000256" key="2">
    <source>
        <dbReference type="ARBA" id="ARBA00022927"/>
    </source>
</evidence>
<dbReference type="AlphaFoldDB" id="A0A2P2EC64"/>
<keyword evidence="5" id="KW-1185">Reference proteome</keyword>
<evidence type="ECO:0000313" key="4">
    <source>
        <dbReference type="EMBL" id="GBF58624.1"/>
    </source>
</evidence>
<evidence type="ECO:0000313" key="5">
    <source>
        <dbReference type="Proteomes" id="UP000245086"/>
    </source>
</evidence>
<dbReference type="GO" id="GO:0015031">
    <property type="term" value="P:protein transport"/>
    <property type="evidence" value="ECO:0007669"/>
    <property type="project" value="UniProtKB-KW"/>
</dbReference>
<sequence length="213" mass="22986">MSHTNRHHFEPMFTRSGFAPPSGSARRKALTEEDLAAARAEGFAQGEQSELVRVEQATSETLRAIAHMMQMMLGRLHDEAHSLRADALDVALVAARSIAGLALEKYGADRIEAVVSEAVSQLRDTPRLVVRVSPDLAPVIEDRLIGCAREAGFTGEIAIRADAEAQIGDCTLDWGDARIIHDRAATLATIEASARHWLASADAEGLSLDINPN</sequence>
<protein>
    <submittedName>
        <fullName evidence="4">Uncharacterized protein</fullName>
    </submittedName>
</protein>
<dbReference type="GO" id="GO:0005829">
    <property type="term" value="C:cytosol"/>
    <property type="evidence" value="ECO:0007669"/>
    <property type="project" value="TreeGrafter"/>
</dbReference>
<gene>
    <name evidence="4" type="ORF">PbB2_02312</name>
</gene>
<name>A0A2P2EC64_9PROT</name>
<proteinExistence type="predicted"/>